<organism evidence="2 3">
    <name type="scientific">Austropuccinia psidii MF-1</name>
    <dbReference type="NCBI Taxonomy" id="1389203"/>
    <lineage>
        <taxon>Eukaryota</taxon>
        <taxon>Fungi</taxon>
        <taxon>Dikarya</taxon>
        <taxon>Basidiomycota</taxon>
        <taxon>Pucciniomycotina</taxon>
        <taxon>Pucciniomycetes</taxon>
        <taxon>Pucciniales</taxon>
        <taxon>Sphaerophragmiaceae</taxon>
        <taxon>Austropuccinia</taxon>
    </lineage>
</organism>
<dbReference type="InterPro" id="IPR043502">
    <property type="entry name" value="DNA/RNA_pol_sf"/>
</dbReference>
<feature type="region of interest" description="Disordered" evidence="1">
    <location>
        <begin position="135"/>
        <end position="203"/>
    </location>
</feature>
<dbReference type="EMBL" id="AVOT02035233">
    <property type="protein sequence ID" value="MBW0529531.1"/>
    <property type="molecule type" value="Genomic_DNA"/>
</dbReference>
<dbReference type="Gene3D" id="3.30.70.270">
    <property type="match status" value="1"/>
</dbReference>
<evidence type="ECO:0008006" key="4">
    <source>
        <dbReference type="Google" id="ProtNLM"/>
    </source>
</evidence>
<dbReference type="PANTHER" id="PTHR37984">
    <property type="entry name" value="PROTEIN CBG26694"/>
    <property type="match status" value="1"/>
</dbReference>
<keyword evidence="3" id="KW-1185">Reference proteome</keyword>
<sequence length="1066" mass="122242">MWTRKRPDQSQKCQVFLKKDTFGGCQSCPHSPRSVPTDFDVNSEPELIHDNISRAEPFSSGSDRNISIPIQKLVQRSQRRGVGNIPKPLAGGHELLLTHQELSGSGEDHRALWGLEPIVLQRQGQRDKELVEETKSFIHRPEGRVGNDSSFGDRGPSGIYHLQTSSRSVQGKAQRTSEEAERSQEPPKQGQRQSQLAQTLQTRVQDPQIGAFSHGKCIQHCQDFDGIHSQRAGKDEQNFSKEIIDQINFVPSNIHVALGKFDAKINELTSDISELKRNDKRYTEWYQLANARIDSIINTCNRIESTCQVQNDEMEDLSIFKMNYQLKILKDHVLEIVENTNQFATHLAKSDSERQKLKNEIIANVEQIHKNYVPHMPRNSTPLTEQKCSVKGSLTPFLGEHVIYAKDIPKLEEWPTFSGEGEYNHIEFIRTIDMLQEDFHIPDEIIVGKLHSLFTRTAKKWYYKMRMDHGKHDWSWWKSEVITKWANNSCRFKMENAFENSIFNSEKDKPLTWFFKQKDRLSALNPDMSDTMINMEILRKCGGELENDIKSRFVEPCSTEDYINAIKDIITRTRIGKTWTKITIEYKIVSKIPREDRRPEKTVLKCHKCGSTSHLANTCTKKTKINEVQVIEEFHCTEEKEESDQDSAISEDTPVEEYTIENITAFFEVTEVHTHLPQYSEDCYKLINIQDARMCKTKPARGKGYTSGASCITSVLMNDIEAKVNLDTGEFCTCVGKDYLQVILPEWRNHLLPIEGVQFSSASNNMYPLGILDTNLVFPHPAGGIRVKTEIVVMDNCTSQHIIFGNDYLNIYGIDINNHKDRYFTIGENKRQKFAFSNMPKQISIVSSKNDTYKEEFVSNQLVEAQINPSLSPKMRNELINVLYTYNNAFASDNEPLGAIRGHEVDITLNIDRPYPPVLRRPAYPASPRAREAMEKNIQELIQFGVVRKVGHNEEVEVTTPVIIAWHNDKSRIVGDFRALNTYTVPDRYPIPRIQEALTQLSQANYITSMDSLKGFHQNVLMPKAKKLLRIITTVVFMSILECHLALKCSIPLSKNDEYHLSHTIF</sequence>
<dbReference type="InterPro" id="IPR050951">
    <property type="entry name" value="Retrovirus_Pol_polyprotein"/>
</dbReference>
<dbReference type="Proteomes" id="UP000765509">
    <property type="component" value="Unassembled WGS sequence"/>
</dbReference>
<accession>A0A9Q3EWE7</accession>
<proteinExistence type="predicted"/>
<dbReference type="AlphaFoldDB" id="A0A9Q3EWE7"/>
<reference evidence="2" key="1">
    <citation type="submission" date="2021-03" db="EMBL/GenBank/DDBJ databases">
        <title>Draft genome sequence of rust myrtle Austropuccinia psidii MF-1, a brazilian biotype.</title>
        <authorList>
            <person name="Quecine M.C."/>
            <person name="Pachon D.M.R."/>
            <person name="Bonatelli M.L."/>
            <person name="Correr F.H."/>
            <person name="Franceschini L.M."/>
            <person name="Leite T.F."/>
            <person name="Margarido G.R.A."/>
            <person name="Almeida C.A."/>
            <person name="Ferrarezi J.A."/>
            <person name="Labate C.A."/>
        </authorList>
    </citation>
    <scope>NUCLEOTIDE SEQUENCE</scope>
    <source>
        <strain evidence="2">MF-1</strain>
    </source>
</reference>
<feature type="compositionally biased region" description="Polar residues" evidence="1">
    <location>
        <begin position="190"/>
        <end position="203"/>
    </location>
</feature>
<evidence type="ECO:0000256" key="1">
    <source>
        <dbReference type="SAM" id="MobiDB-lite"/>
    </source>
</evidence>
<dbReference type="SUPFAM" id="SSF56672">
    <property type="entry name" value="DNA/RNA polymerases"/>
    <property type="match status" value="1"/>
</dbReference>
<dbReference type="PANTHER" id="PTHR37984:SF5">
    <property type="entry name" value="PROTEIN NYNRIN-LIKE"/>
    <property type="match status" value="1"/>
</dbReference>
<feature type="compositionally biased region" description="Polar residues" evidence="1">
    <location>
        <begin position="162"/>
        <end position="174"/>
    </location>
</feature>
<protein>
    <recommendedName>
        <fullName evidence="4">CCHC-type domain-containing protein</fullName>
    </recommendedName>
</protein>
<feature type="compositionally biased region" description="Basic and acidic residues" evidence="1">
    <location>
        <begin position="135"/>
        <end position="145"/>
    </location>
</feature>
<evidence type="ECO:0000313" key="3">
    <source>
        <dbReference type="Proteomes" id="UP000765509"/>
    </source>
</evidence>
<dbReference type="InterPro" id="IPR043128">
    <property type="entry name" value="Rev_trsase/Diguanyl_cyclase"/>
</dbReference>
<dbReference type="Gene3D" id="3.10.10.10">
    <property type="entry name" value="HIV Type 1 Reverse Transcriptase, subunit A, domain 1"/>
    <property type="match status" value="1"/>
</dbReference>
<feature type="compositionally biased region" description="Basic and acidic residues" evidence="1">
    <location>
        <begin position="175"/>
        <end position="185"/>
    </location>
</feature>
<gene>
    <name evidence="2" type="ORF">O181_069246</name>
</gene>
<comment type="caution">
    <text evidence="2">The sequence shown here is derived from an EMBL/GenBank/DDBJ whole genome shotgun (WGS) entry which is preliminary data.</text>
</comment>
<name>A0A9Q3EWE7_9BASI</name>
<evidence type="ECO:0000313" key="2">
    <source>
        <dbReference type="EMBL" id="MBW0529531.1"/>
    </source>
</evidence>